<dbReference type="InterPro" id="IPR021560">
    <property type="entry name" value="DUF3021"/>
</dbReference>
<gene>
    <name evidence="2" type="ORF">NXS11_03065</name>
</gene>
<dbReference type="Pfam" id="PF11457">
    <property type="entry name" value="DUF3021"/>
    <property type="match status" value="1"/>
</dbReference>
<feature type="transmembrane region" description="Helical" evidence="1">
    <location>
        <begin position="90"/>
        <end position="113"/>
    </location>
</feature>
<comment type="caution">
    <text evidence="2">The sequence shown here is derived from an EMBL/GenBank/DDBJ whole genome shotgun (WGS) entry which is preliminary data.</text>
</comment>
<keyword evidence="1" id="KW-0472">Membrane</keyword>
<dbReference type="EMBL" id="JANUXY010000002">
    <property type="protein sequence ID" value="MCS4485870.1"/>
    <property type="molecule type" value="Genomic_DNA"/>
</dbReference>
<dbReference type="RefSeq" id="WP_259198544.1">
    <property type="nucleotide sequence ID" value="NZ_JANUXY010000002.1"/>
</dbReference>
<feature type="transmembrane region" description="Helical" evidence="1">
    <location>
        <begin position="64"/>
        <end position="84"/>
    </location>
</feature>
<dbReference type="Proteomes" id="UP001205609">
    <property type="component" value="Unassembled WGS sequence"/>
</dbReference>
<feature type="transmembrane region" description="Helical" evidence="1">
    <location>
        <begin position="7"/>
        <end position="29"/>
    </location>
</feature>
<organism evidence="2 3">
    <name type="scientific">Staphylococcus americanisciuri</name>
    <dbReference type="NCBI Taxonomy" id="2973940"/>
    <lineage>
        <taxon>Bacteria</taxon>
        <taxon>Bacillati</taxon>
        <taxon>Bacillota</taxon>
        <taxon>Bacilli</taxon>
        <taxon>Bacillales</taxon>
        <taxon>Staphylococcaceae</taxon>
        <taxon>Staphylococcus</taxon>
    </lineage>
</organism>
<protein>
    <submittedName>
        <fullName evidence="2">DUF3021 domain-containing protein</fullName>
    </submittedName>
</protein>
<name>A0ABT2F0B5_9STAP</name>
<keyword evidence="1" id="KW-0812">Transmembrane</keyword>
<evidence type="ECO:0000256" key="1">
    <source>
        <dbReference type="SAM" id="Phobius"/>
    </source>
</evidence>
<proteinExistence type="predicted"/>
<evidence type="ECO:0000313" key="3">
    <source>
        <dbReference type="Proteomes" id="UP001205609"/>
    </source>
</evidence>
<feature type="transmembrane region" description="Helical" evidence="1">
    <location>
        <begin position="35"/>
        <end position="52"/>
    </location>
</feature>
<evidence type="ECO:0000313" key="2">
    <source>
        <dbReference type="EMBL" id="MCS4485870.1"/>
    </source>
</evidence>
<accession>A0ABT2F0B5</accession>
<reference evidence="2 3" key="1">
    <citation type="journal article" date="2023" name="Int. J. Syst. Evol. Microbiol.">
        <title>Streptococcus sciuri sp. nov., Staphylococcus marylandisciuri sp. nov. and Staphylococcus americanisciuri sp. nov., isolated from faeces of eastern grey squirrel (Sciurus carolinensis).</title>
        <authorList>
            <person name="Volokhov D.V."/>
            <person name="Zagorodnyaya T.A."/>
            <person name="Furtak V.A."/>
            <person name="Nattanmai G."/>
            <person name="Randall L."/>
            <person name="Jose S."/>
            <person name="Gao Y."/>
            <person name="Eisenberg T."/>
            <person name="Delmonte P."/>
            <person name="Blom J."/>
            <person name="Mitchell K.K."/>
        </authorList>
    </citation>
    <scope>NUCLEOTIDE SEQUENCE [LARGE SCALE GENOMIC DNA]</scope>
    <source>
        <strain evidence="2 3">GRT3</strain>
    </source>
</reference>
<sequence>MKKILKTTLMGIGISSSIMLMFIVIYDIHMGFQDVFGVYLFGAICGFLPFVYDIERIPLPVKLLIHFGGSIFGFFIISSINHWVPFKSEALIGALVIFTLIFLIIWVIFFIIVMQQSKKINTKLKSTQK</sequence>
<keyword evidence="3" id="KW-1185">Reference proteome</keyword>
<keyword evidence="1" id="KW-1133">Transmembrane helix</keyword>